<dbReference type="SUPFAM" id="SSF53098">
    <property type="entry name" value="Ribonuclease H-like"/>
    <property type="match status" value="1"/>
</dbReference>
<dbReference type="STRING" id="1884261.A0A5C3QWX0"/>
<dbReference type="GO" id="GO:0005634">
    <property type="term" value="C:nucleus"/>
    <property type="evidence" value="ECO:0007669"/>
    <property type="project" value="UniProtKB-SubCell"/>
</dbReference>
<dbReference type="CDD" id="cd06145">
    <property type="entry name" value="REX1_like"/>
    <property type="match status" value="1"/>
</dbReference>
<dbReference type="AlphaFoldDB" id="A0A5C3QWX0"/>
<sequence>MFKSKGLFSSVRCPDETCSRLNCLFSHSANIPRPNLNIRVSPNKAAEAKPPNIVPAKRPSNSFAVDSSAASKRPVASAEPPLKLQKLGPAKRPAAVPTTFHAPSGEPILRLSAAASQVPVTVRQSMIKLLFDHFKVLYSDILQANPDLASDHTLRQEKEVYDTATKTTYRNAIISTIARLKKRTLPDSPSHDSVGTEGDVQEKKDKKAAISSIKLTRALLEPYILSEEEMKTWGYFTEVPQDPGGSNPSSEGKTAKCERCTQPFQVKRKDEADSCSFHWGKPFSRQIVGEKVRVFTCCSRPVSEGGGCSVGPHVFYESSLPDLHSRHSFSMLKEAQEDDADSALPVVALDCEMIYTTGGMRVARVSVVDGSGAEVFDEIVRMDDDVEVICYNTRFSGITEELYSKAVMQLSSIRESLDSLINRSTIIIGHALDNDLKTLRIVHHRCVDTALLPAFRHPQGPPYRRALRQLVKEHLGMTIQTGGATEGHSSVEDSKATLDLVRWFIGKQRAKRAPSANV</sequence>
<organism evidence="9 10">
    <name type="scientific">Pterulicium gracile</name>
    <dbReference type="NCBI Taxonomy" id="1884261"/>
    <lineage>
        <taxon>Eukaryota</taxon>
        <taxon>Fungi</taxon>
        <taxon>Dikarya</taxon>
        <taxon>Basidiomycota</taxon>
        <taxon>Agaricomycotina</taxon>
        <taxon>Agaricomycetes</taxon>
        <taxon>Agaricomycetidae</taxon>
        <taxon>Agaricales</taxon>
        <taxon>Pleurotineae</taxon>
        <taxon>Pterulaceae</taxon>
        <taxon>Pterulicium</taxon>
    </lineage>
</organism>
<dbReference type="Proteomes" id="UP000305067">
    <property type="component" value="Unassembled WGS sequence"/>
</dbReference>
<dbReference type="Pfam" id="PF15870">
    <property type="entry name" value="EloA-BP1"/>
    <property type="match status" value="1"/>
</dbReference>
<dbReference type="InterPro" id="IPR012337">
    <property type="entry name" value="RNaseH-like_sf"/>
</dbReference>
<gene>
    <name evidence="9" type="ORF">BDV98DRAFT_523265</name>
</gene>
<feature type="region of interest" description="Disordered" evidence="7">
    <location>
        <begin position="43"/>
        <end position="90"/>
    </location>
</feature>
<dbReference type="FunFam" id="3.30.420.10:FF:000031">
    <property type="entry name" value="RNA exonuclease 1"/>
    <property type="match status" value="1"/>
</dbReference>
<keyword evidence="4" id="KW-0378">Hydrolase</keyword>
<evidence type="ECO:0000256" key="1">
    <source>
        <dbReference type="ARBA" id="ARBA00004123"/>
    </source>
</evidence>
<comment type="subcellular location">
    <subcellularLocation>
        <location evidence="1">Nucleus</location>
    </subcellularLocation>
</comment>
<evidence type="ECO:0000313" key="10">
    <source>
        <dbReference type="Proteomes" id="UP000305067"/>
    </source>
</evidence>
<evidence type="ECO:0000256" key="2">
    <source>
        <dbReference type="ARBA" id="ARBA00006357"/>
    </source>
</evidence>
<dbReference type="GO" id="GO:0010629">
    <property type="term" value="P:negative regulation of gene expression"/>
    <property type="evidence" value="ECO:0007669"/>
    <property type="project" value="UniProtKB-ARBA"/>
</dbReference>
<evidence type="ECO:0000256" key="5">
    <source>
        <dbReference type="ARBA" id="ARBA00022839"/>
    </source>
</evidence>
<keyword evidence="6" id="KW-0539">Nucleus</keyword>
<evidence type="ECO:0000256" key="3">
    <source>
        <dbReference type="ARBA" id="ARBA00022722"/>
    </source>
</evidence>
<reference evidence="9 10" key="1">
    <citation type="journal article" date="2019" name="Nat. Ecol. Evol.">
        <title>Megaphylogeny resolves global patterns of mushroom evolution.</title>
        <authorList>
            <person name="Varga T."/>
            <person name="Krizsan K."/>
            <person name="Foldi C."/>
            <person name="Dima B."/>
            <person name="Sanchez-Garcia M."/>
            <person name="Sanchez-Ramirez S."/>
            <person name="Szollosi G.J."/>
            <person name="Szarkandi J.G."/>
            <person name="Papp V."/>
            <person name="Albert L."/>
            <person name="Andreopoulos W."/>
            <person name="Angelini C."/>
            <person name="Antonin V."/>
            <person name="Barry K.W."/>
            <person name="Bougher N.L."/>
            <person name="Buchanan P."/>
            <person name="Buyck B."/>
            <person name="Bense V."/>
            <person name="Catcheside P."/>
            <person name="Chovatia M."/>
            <person name="Cooper J."/>
            <person name="Damon W."/>
            <person name="Desjardin D."/>
            <person name="Finy P."/>
            <person name="Geml J."/>
            <person name="Haridas S."/>
            <person name="Hughes K."/>
            <person name="Justo A."/>
            <person name="Karasinski D."/>
            <person name="Kautmanova I."/>
            <person name="Kiss B."/>
            <person name="Kocsube S."/>
            <person name="Kotiranta H."/>
            <person name="LaButti K.M."/>
            <person name="Lechner B.E."/>
            <person name="Liimatainen K."/>
            <person name="Lipzen A."/>
            <person name="Lukacs Z."/>
            <person name="Mihaltcheva S."/>
            <person name="Morgado L.N."/>
            <person name="Niskanen T."/>
            <person name="Noordeloos M.E."/>
            <person name="Ohm R.A."/>
            <person name="Ortiz-Santana B."/>
            <person name="Ovrebo C."/>
            <person name="Racz N."/>
            <person name="Riley R."/>
            <person name="Savchenko A."/>
            <person name="Shiryaev A."/>
            <person name="Soop K."/>
            <person name="Spirin V."/>
            <person name="Szebenyi C."/>
            <person name="Tomsovsky M."/>
            <person name="Tulloss R.E."/>
            <person name="Uehling J."/>
            <person name="Grigoriev I.V."/>
            <person name="Vagvolgyi C."/>
            <person name="Papp T."/>
            <person name="Martin F.M."/>
            <person name="Miettinen O."/>
            <person name="Hibbett D.S."/>
            <person name="Nagy L.G."/>
        </authorList>
    </citation>
    <scope>NUCLEOTIDE SEQUENCE [LARGE SCALE GENOMIC DNA]</scope>
    <source>
        <strain evidence="9 10">CBS 309.79</strain>
    </source>
</reference>
<feature type="region of interest" description="Disordered" evidence="7">
    <location>
        <begin position="184"/>
        <end position="203"/>
    </location>
</feature>
<dbReference type="InterPro" id="IPR036397">
    <property type="entry name" value="RNaseH_sf"/>
</dbReference>
<dbReference type="PANTHER" id="PTHR12801:SF115">
    <property type="entry name" value="FI18136P1-RELATED"/>
    <property type="match status" value="1"/>
</dbReference>
<dbReference type="InterPro" id="IPR047021">
    <property type="entry name" value="REXO1/3/4-like"/>
</dbReference>
<dbReference type="PANTHER" id="PTHR12801">
    <property type="entry name" value="RNA EXONUCLEASE REXO1 / RECO3 FAMILY MEMBER-RELATED"/>
    <property type="match status" value="1"/>
</dbReference>
<dbReference type="InterPro" id="IPR034922">
    <property type="entry name" value="REX1-like_exo"/>
</dbReference>
<dbReference type="InterPro" id="IPR013520">
    <property type="entry name" value="Ribonucl_H"/>
</dbReference>
<evidence type="ECO:0000313" key="9">
    <source>
        <dbReference type="EMBL" id="TFL05888.1"/>
    </source>
</evidence>
<evidence type="ECO:0000256" key="4">
    <source>
        <dbReference type="ARBA" id="ARBA00022801"/>
    </source>
</evidence>
<accession>A0A5C3QWX0</accession>
<feature type="domain" description="Exonuclease" evidence="8">
    <location>
        <begin position="345"/>
        <end position="510"/>
    </location>
</feature>
<keyword evidence="3" id="KW-0540">Nuclease</keyword>
<feature type="compositionally biased region" description="Polar residues" evidence="7">
    <location>
        <begin position="59"/>
        <end position="70"/>
    </location>
</feature>
<dbReference type="Gene3D" id="3.30.420.10">
    <property type="entry name" value="Ribonuclease H-like superfamily/Ribonuclease H"/>
    <property type="match status" value="1"/>
</dbReference>
<keyword evidence="10" id="KW-1185">Reference proteome</keyword>
<evidence type="ECO:0000256" key="6">
    <source>
        <dbReference type="ARBA" id="ARBA00023242"/>
    </source>
</evidence>
<dbReference type="GO" id="GO:0004527">
    <property type="term" value="F:exonuclease activity"/>
    <property type="evidence" value="ECO:0007669"/>
    <property type="project" value="UniProtKB-KW"/>
</dbReference>
<proteinExistence type="inferred from homology"/>
<dbReference type="GO" id="GO:0003676">
    <property type="term" value="F:nucleic acid binding"/>
    <property type="evidence" value="ECO:0007669"/>
    <property type="project" value="InterPro"/>
</dbReference>
<dbReference type="SMART" id="SM00479">
    <property type="entry name" value="EXOIII"/>
    <property type="match status" value="1"/>
</dbReference>
<comment type="similarity">
    <text evidence="2">Belongs to the REXO1/REXO3 family.</text>
</comment>
<keyword evidence="5" id="KW-0269">Exonuclease</keyword>
<dbReference type="InterPro" id="IPR031736">
    <property type="entry name" value="REXO1-like_dom"/>
</dbReference>
<name>A0A5C3QWX0_9AGAR</name>
<dbReference type="EMBL" id="ML178816">
    <property type="protein sequence ID" value="TFL05888.1"/>
    <property type="molecule type" value="Genomic_DNA"/>
</dbReference>
<protein>
    <submittedName>
        <fullName evidence="9">Ribonuclease H-like protein</fullName>
    </submittedName>
</protein>
<evidence type="ECO:0000259" key="8">
    <source>
        <dbReference type="SMART" id="SM00479"/>
    </source>
</evidence>
<evidence type="ECO:0000256" key="7">
    <source>
        <dbReference type="SAM" id="MobiDB-lite"/>
    </source>
</evidence>
<dbReference type="OrthoDB" id="8191639at2759"/>